<name>A0ABR8Q6W6_9CLOT</name>
<accession>A0ABR8Q6W6</accession>
<gene>
    <name evidence="3" type="ORF">H9660_13565</name>
</gene>
<proteinExistence type="predicted"/>
<keyword evidence="1" id="KW-0812">Transmembrane</keyword>
<reference evidence="3 4" key="1">
    <citation type="submission" date="2020-08" db="EMBL/GenBank/DDBJ databases">
        <title>A Genomic Blueprint of the Chicken Gut Microbiome.</title>
        <authorList>
            <person name="Gilroy R."/>
            <person name="Ravi A."/>
            <person name="Getino M."/>
            <person name="Pursley I."/>
            <person name="Horton D.L."/>
            <person name="Alikhan N.-F."/>
            <person name="Baker D."/>
            <person name="Gharbi K."/>
            <person name="Hall N."/>
            <person name="Watson M."/>
            <person name="Adriaenssens E.M."/>
            <person name="Foster-Nyarko E."/>
            <person name="Jarju S."/>
            <person name="Secka A."/>
            <person name="Antonio M."/>
            <person name="Oren A."/>
            <person name="Chaudhuri R."/>
            <person name="La Ragione R.M."/>
            <person name="Hildebrand F."/>
            <person name="Pallen M.J."/>
        </authorList>
    </citation>
    <scope>NUCLEOTIDE SEQUENCE [LARGE SCALE GENOMIC DNA]</scope>
    <source>
        <strain evidence="3 4">Sa3CUN1</strain>
    </source>
</reference>
<dbReference type="PANTHER" id="PTHR39176">
    <property type="entry name" value="PERIPLASMIC PROTEIN-RELATED"/>
    <property type="match status" value="1"/>
</dbReference>
<sequence length="162" mass="18743">MKRNINIALFSIFILLIGIIIGRFTSPVKEVEKIVEVTSPSSDMTKKYLSKFIDIQEKVNNLPHNEEKYQTTLGMRELASEEYEMWDTLLNDIYSELKNILSNEDMEKLTNLQIQWIAYRDEIAEEAGKEAEGGSLQPLLITTSKSQTTKERCLELINDYME</sequence>
<feature type="transmembrane region" description="Helical" evidence="1">
    <location>
        <begin position="7"/>
        <end position="25"/>
    </location>
</feature>
<evidence type="ECO:0000256" key="1">
    <source>
        <dbReference type="SAM" id="Phobius"/>
    </source>
</evidence>
<keyword evidence="1" id="KW-0472">Membrane</keyword>
<keyword evidence="4" id="KW-1185">Reference proteome</keyword>
<dbReference type="Gene3D" id="1.20.1270.180">
    <property type="match status" value="1"/>
</dbReference>
<dbReference type="InterPro" id="IPR009739">
    <property type="entry name" value="LprI-like_N"/>
</dbReference>
<evidence type="ECO:0000313" key="3">
    <source>
        <dbReference type="EMBL" id="MBD7916173.1"/>
    </source>
</evidence>
<protein>
    <submittedName>
        <fullName evidence="3">DUF1311 domain-containing protein</fullName>
    </submittedName>
</protein>
<dbReference type="EMBL" id="JACSQZ010000064">
    <property type="protein sequence ID" value="MBD7916173.1"/>
    <property type="molecule type" value="Genomic_DNA"/>
</dbReference>
<dbReference type="RefSeq" id="WP_191750920.1">
    <property type="nucleotide sequence ID" value="NZ_JACSQZ010000064.1"/>
</dbReference>
<evidence type="ECO:0000313" key="4">
    <source>
        <dbReference type="Proteomes" id="UP000640335"/>
    </source>
</evidence>
<organism evidence="3 4">
    <name type="scientific">Clostridium gallinarum</name>
    <dbReference type="NCBI Taxonomy" id="2762246"/>
    <lineage>
        <taxon>Bacteria</taxon>
        <taxon>Bacillati</taxon>
        <taxon>Bacillota</taxon>
        <taxon>Clostridia</taxon>
        <taxon>Eubacteriales</taxon>
        <taxon>Clostridiaceae</taxon>
        <taxon>Clostridium</taxon>
    </lineage>
</organism>
<dbReference type="Proteomes" id="UP000640335">
    <property type="component" value="Unassembled WGS sequence"/>
</dbReference>
<keyword evidence="1" id="KW-1133">Transmembrane helix</keyword>
<feature type="domain" description="Lysozyme inhibitor LprI-like N-terminal" evidence="2">
    <location>
        <begin position="67"/>
        <end position="156"/>
    </location>
</feature>
<dbReference type="Pfam" id="PF07007">
    <property type="entry name" value="LprI"/>
    <property type="match status" value="1"/>
</dbReference>
<comment type="caution">
    <text evidence="3">The sequence shown here is derived from an EMBL/GenBank/DDBJ whole genome shotgun (WGS) entry which is preliminary data.</text>
</comment>
<evidence type="ECO:0000259" key="2">
    <source>
        <dbReference type="Pfam" id="PF07007"/>
    </source>
</evidence>
<dbReference type="PANTHER" id="PTHR39176:SF1">
    <property type="entry name" value="PERIPLASMIC PROTEIN"/>
    <property type="match status" value="1"/>
</dbReference>